<dbReference type="InterPro" id="IPR011010">
    <property type="entry name" value="DNA_brk_join_enz"/>
</dbReference>
<dbReference type="AlphaFoldDB" id="A0A090FX21"/>
<dbReference type="EMBL" id="CCNE01000005">
    <property type="protein sequence ID" value="CDX51633.1"/>
    <property type="molecule type" value="Genomic_DNA"/>
</dbReference>
<accession>A0A090FX21</accession>
<dbReference type="GO" id="GO:0006310">
    <property type="term" value="P:DNA recombination"/>
    <property type="evidence" value="ECO:0007669"/>
    <property type="project" value="UniProtKB-KW"/>
</dbReference>
<dbReference type="Proteomes" id="UP000046122">
    <property type="component" value="Unassembled WGS sequence"/>
</dbReference>
<name>A0A090FX21_MESPL</name>
<evidence type="ECO:0000256" key="2">
    <source>
        <dbReference type="SAM" id="MobiDB-lite"/>
    </source>
</evidence>
<evidence type="ECO:0000313" key="3">
    <source>
        <dbReference type="EMBL" id="CDX51633.1"/>
    </source>
</evidence>
<evidence type="ECO:0008006" key="5">
    <source>
        <dbReference type="Google" id="ProtNLM"/>
    </source>
</evidence>
<dbReference type="GO" id="GO:0015074">
    <property type="term" value="P:DNA integration"/>
    <property type="evidence" value="ECO:0007669"/>
    <property type="project" value="InterPro"/>
</dbReference>
<proteinExistence type="predicted"/>
<dbReference type="SUPFAM" id="SSF56349">
    <property type="entry name" value="DNA breaking-rejoining enzymes"/>
    <property type="match status" value="1"/>
</dbReference>
<reference evidence="3 4" key="1">
    <citation type="submission" date="2014-08" db="EMBL/GenBank/DDBJ databases">
        <authorList>
            <person name="Moulin Lionel"/>
        </authorList>
    </citation>
    <scope>NUCLEOTIDE SEQUENCE [LARGE SCALE GENOMIC DNA]</scope>
</reference>
<dbReference type="InterPro" id="IPR013762">
    <property type="entry name" value="Integrase-like_cat_sf"/>
</dbReference>
<evidence type="ECO:0000313" key="4">
    <source>
        <dbReference type="Proteomes" id="UP000046122"/>
    </source>
</evidence>
<feature type="region of interest" description="Disordered" evidence="2">
    <location>
        <begin position="1"/>
        <end position="34"/>
    </location>
</feature>
<keyword evidence="1" id="KW-0233">DNA recombination</keyword>
<evidence type="ECO:0000256" key="1">
    <source>
        <dbReference type="ARBA" id="ARBA00023172"/>
    </source>
</evidence>
<dbReference type="Gene3D" id="1.10.443.10">
    <property type="entry name" value="Intergrase catalytic core"/>
    <property type="match status" value="1"/>
</dbReference>
<gene>
    <name evidence="3" type="ORF">MPL3365_130589</name>
</gene>
<sequence length="319" mass="35670">MKKDNPQDDYSPGFDIAAGTQQPRRATRMEEPVRQYPRRTHPLKPRQIWAIRFFVDRERRLRDRALFDLAIDSKLRGCDLVRIKIGTLVLGPEIRTRAQQKTGRPVQFELMSDERSSLLAWLEWRGGTVDDYAFQSEDQPQWSHQHKAVSPPRGRMGCGDRTSTSGTRYAFAAAYRSVRRIAKGKVFLCVVKDLPVCSKATIDPKAEALPKPGCLVSDTVLNVGGCLAELTAAPIPRRIGARQPRPRHLSQRPQPYRLAKRQMVQSMRPESRTALIAELASTVSADTIQPSARLMALTAGAVDAVELAAFSLLCTRAAQ</sequence>
<protein>
    <recommendedName>
        <fullName evidence="5">Integrase</fullName>
    </recommendedName>
</protein>
<dbReference type="GO" id="GO:0003677">
    <property type="term" value="F:DNA binding"/>
    <property type="evidence" value="ECO:0007669"/>
    <property type="project" value="InterPro"/>
</dbReference>
<organism evidence="3 4">
    <name type="scientific">Mesorhizobium plurifarium</name>
    <dbReference type="NCBI Taxonomy" id="69974"/>
    <lineage>
        <taxon>Bacteria</taxon>
        <taxon>Pseudomonadati</taxon>
        <taxon>Pseudomonadota</taxon>
        <taxon>Alphaproteobacteria</taxon>
        <taxon>Hyphomicrobiales</taxon>
        <taxon>Phyllobacteriaceae</taxon>
        <taxon>Mesorhizobium</taxon>
    </lineage>
</organism>